<protein>
    <submittedName>
        <fullName evidence="2">Acyl-CoA dehydrogenase</fullName>
    </submittedName>
</protein>
<sequence length="112" mass="12070">MTAFSLEPAQTAWCEELRTLAEERLRPLAEKGETGRLNRPLLAALGELGLLERMFGSGALDLCLLRESLARGCTEAETALALQGLGTTPVVRAGTPAQRARWLPEVRAGRAV</sequence>
<comment type="caution">
    <text evidence="2">The sequence shown here is derived from an EMBL/GenBank/DDBJ whole genome shotgun (WGS) entry which is preliminary data.</text>
</comment>
<proteinExistence type="predicted"/>
<accession>A0A6N9VD92</accession>
<dbReference type="Pfam" id="PF02771">
    <property type="entry name" value="Acyl-CoA_dh_N"/>
    <property type="match status" value="1"/>
</dbReference>
<dbReference type="InterPro" id="IPR009100">
    <property type="entry name" value="AcylCoA_DH/oxidase_NM_dom_sf"/>
</dbReference>
<reference evidence="2 3" key="1">
    <citation type="submission" date="2020-01" db="EMBL/GenBank/DDBJ databases">
        <title>Insect and environment-associated Actinomycetes.</title>
        <authorList>
            <person name="Currrie C."/>
            <person name="Chevrette M."/>
            <person name="Carlson C."/>
            <person name="Stubbendieck R."/>
            <person name="Wendt-Pienkowski E."/>
        </authorList>
    </citation>
    <scope>NUCLEOTIDE SEQUENCE [LARGE SCALE GENOMIC DNA]</scope>
    <source>
        <strain evidence="2 3">SID14438</strain>
    </source>
</reference>
<dbReference type="InterPro" id="IPR037069">
    <property type="entry name" value="AcylCoA_DH/ox_N_sf"/>
</dbReference>
<dbReference type="InterPro" id="IPR013786">
    <property type="entry name" value="AcylCoA_DH/ox_N"/>
</dbReference>
<evidence type="ECO:0000313" key="3">
    <source>
        <dbReference type="Proteomes" id="UP000471648"/>
    </source>
</evidence>
<dbReference type="AlphaFoldDB" id="A0A6N9VD92"/>
<dbReference type="RefSeq" id="WP_203680262.1">
    <property type="nucleotide sequence ID" value="NZ_JAAGME010001179.1"/>
</dbReference>
<dbReference type="Proteomes" id="UP000471648">
    <property type="component" value="Unassembled WGS sequence"/>
</dbReference>
<dbReference type="EMBL" id="JAAGME010001179">
    <property type="protein sequence ID" value="NEB70854.1"/>
    <property type="molecule type" value="Genomic_DNA"/>
</dbReference>
<organism evidence="2 3">
    <name type="scientific">Streptomyces microflavus</name>
    <name type="common">Streptomyces lipmanii</name>
    <dbReference type="NCBI Taxonomy" id="1919"/>
    <lineage>
        <taxon>Bacteria</taxon>
        <taxon>Bacillati</taxon>
        <taxon>Actinomycetota</taxon>
        <taxon>Actinomycetes</taxon>
        <taxon>Kitasatosporales</taxon>
        <taxon>Streptomycetaceae</taxon>
        <taxon>Streptomyces</taxon>
    </lineage>
</organism>
<feature type="non-terminal residue" evidence="2">
    <location>
        <position position="112"/>
    </location>
</feature>
<gene>
    <name evidence="2" type="ORF">G3I39_27905</name>
</gene>
<evidence type="ECO:0000259" key="1">
    <source>
        <dbReference type="Pfam" id="PF02771"/>
    </source>
</evidence>
<name>A0A6N9VD92_STRMI</name>
<feature type="domain" description="Acyl-CoA dehydrogenase/oxidase N-terminal" evidence="1">
    <location>
        <begin position="9"/>
        <end position="109"/>
    </location>
</feature>
<evidence type="ECO:0000313" key="2">
    <source>
        <dbReference type="EMBL" id="NEB70854.1"/>
    </source>
</evidence>
<dbReference type="GO" id="GO:0050660">
    <property type="term" value="F:flavin adenine dinucleotide binding"/>
    <property type="evidence" value="ECO:0007669"/>
    <property type="project" value="InterPro"/>
</dbReference>
<dbReference type="GO" id="GO:0016627">
    <property type="term" value="F:oxidoreductase activity, acting on the CH-CH group of donors"/>
    <property type="evidence" value="ECO:0007669"/>
    <property type="project" value="InterPro"/>
</dbReference>
<dbReference type="SUPFAM" id="SSF56645">
    <property type="entry name" value="Acyl-CoA dehydrogenase NM domain-like"/>
    <property type="match status" value="1"/>
</dbReference>
<dbReference type="Gene3D" id="1.10.540.10">
    <property type="entry name" value="Acyl-CoA dehydrogenase/oxidase, N-terminal domain"/>
    <property type="match status" value="1"/>
</dbReference>